<reference evidence="2" key="3">
    <citation type="submission" date="2020-12" db="UniProtKB">
        <authorList>
            <consortium name="EnsemblPlants"/>
        </authorList>
    </citation>
    <scope>IDENTIFICATION</scope>
</reference>
<name>A0A2K1LB23_PHYPA</name>
<evidence type="ECO:0000313" key="3">
    <source>
        <dbReference type="Proteomes" id="UP000006727"/>
    </source>
</evidence>
<organism evidence="1">
    <name type="scientific">Physcomitrium patens</name>
    <name type="common">Spreading-leaved earth moss</name>
    <name type="synonym">Physcomitrella patens</name>
    <dbReference type="NCBI Taxonomy" id="3218"/>
    <lineage>
        <taxon>Eukaryota</taxon>
        <taxon>Viridiplantae</taxon>
        <taxon>Streptophyta</taxon>
        <taxon>Embryophyta</taxon>
        <taxon>Bryophyta</taxon>
        <taxon>Bryophytina</taxon>
        <taxon>Bryopsida</taxon>
        <taxon>Funariidae</taxon>
        <taxon>Funariales</taxon>
        <taxon>Funariaceae</taxon>
        <taxon>Physcomitrium</taxon>
    </lineage>
</organism>
<dbReference type="AlphaFoldDB" id="A0A2K1LB23"/>
<dbReference type="Gramene" id="Pp3c1_35736V3.1">
    <property type="protein sequence ID" value="Pp3c1_35736V3.1"/>
    <property type="gene ID" value="Pp3c1_35736"/>
</dbReference>
<dbReference type="EMBL" id="ABEU02000001">
    <property type="protein sequence ID" value="PNR63229.1"/>
    <property type="molecule type" value="Genomic_DNA"/>
</dbReference>
<dbReference type="Proteomes" id="UP000006727">
    <property type="component" value="Chromosome 1"/>
</dbReference>
<gene>
    <name evidence="1" type="ORF">PHYPA_001654</name>
</gene>
<keyword evidence="3" id="KW-1185">Reference proteome</keyword>
<protein>
    <submittedName>
        <fullName evidence="1 2">Uncharacterized protein</fullName>
    </submittedName>
</protein>
<reference evidence="1 3" key="2">
    <citation type="journal article" date="2018" name="Plant J.">
        <title>The Physcomitrella patens chromosome-scale assembly reveals moss genome structure and evolution.</title>
        <authorList>
            <person name="Lang D."/>
            <person name="Ullrich K.K."/>
            <person name="Murat F."/>
            <person name="Fuchs J."/>
            <person name="Jenkins J."/>
            <person name="Haas F.B."/>
            <person name="Piednoel M."/>
            <person name="Gundlach H."/>
            <person name="Van Bel M."/>
            <person name="Meyberg R."/>
            <person name="Vives C."/>
            <person name="Morata J."/>
            <person name="Symeonidi A."/>
            <person name="Hiss M."/>
            <person name="Muchero W."/>
            <person name="Kamisugi Y."/>
            <person name="Saleh O."/>
            <person name="Blanc G."/>
            <person name="Decker E.L."/>
            <person name="van Gessel N."/>
            <person name="Grimwood J."/>
            <person name="Hayes R.D."/>
            <person name="Graham S.W."/>
            <person name="Gunter L.E."/>
            <person name="McDaniel S.F."/>
            <person name="Hoernstein S.N.W."/>
            <person name="Larsson A."/>
            <person name="Li F.W."/>
            <person name="Perroud P.F."/>
            <person name="Phillips J."/>
            <person name="Ranjan P."/>
            <person name="Rokshar D.S."/>
            <person name="Rothfels C.J."/>
            <person name="Schneider L."/>
            <person name="Shu S."/>
            <person name="Stevenson D.W."/>
            <person name="Thummler F."/>
            <person name="Tillich M."/>
            <person name="Villarreal Aguilar J.C."/>
            <person name="Widiez T."/>
            <person name="Wong G.K."/>
            <person name="Wymore A."/>
            <person name="Zhang Y."/>
            <person name="Zimmer A.D."/>
            <person name="Quatrano R.S."/>
            <person name="Mayer K.F.X."/>
            <person name="Goodstein D."/>
            <person name="Casacuberta J.M."/>
            <person name="Vandepoele K."/>
            <person name="Reski R."/>
            <person name="Cuming A.C."/>
            <person name="Tuskan G.A."/>
            <person name="Maumus F."/>
            <person name="Salse J."/>
            <person name="Schmutz J."/>
            <person name="Rensing S.A."/>
        </authorList>
    </citation>
    <scope>NUCLEOTIDE SEQUENCE [LARGE SCALE GENOMIC DNA]</scope>
    <source>
        <strain evidence="2 3">cv. Gransden 2004</strain>
    </source>
</reference>
<accession>A0A2K1LB23</accession>
<dbReference type="InParanoid" id="A0A2K1LB23"/>
<evidence type="ECO:0000313" key="2">
    <source>
        <dbReference type="EnsemblPlants" id="Pp3c1_35736V3.1"/>
    </source>
</evidence>
<reference evidence="1 3" key="1">
    <citation type="journal article" date="2008" name="Science">
        <title>The Physcomitrella genome reveals evolutionary insights into the conquest of land by plants.</title>
        <authorList>
            <person name="Rensing S."/>
            <person name="Lang D."/>
            <person name="Zimmer A."/>
            <person name="Terry A."/>
            <person name="Salamov A."/>
            <person name="Shapiro H."/>
            <person name="Nishiyama T."/>
            <person name="Perroud P.-F."/>
            <person name="Lindquist E."/>
            <person name="Kamisugi Y."/>
            <person name="Tanahashi T."/>
            <person name="Sakakibara K."/>
            <person name="Fujita T."/>
            <person name="Oishi K."/>
            <person name="Shin-I T."/>
            <person name="Kuroki Y."/>
            <person name="Toyoda A."/>
            <person name="Suzuki Y."/>
            <person name="Hashimoto A."/>
            <person name="Yamaguchi K."/>
            <person name="Sugano A."/>
            <person name="Kohara Y."/>
            <person name="Fujiyama A."/>
            <person name="Anterola A."/>
            <person name="Aoki S."/>
            <person name="Ashton N."/>
            <person name="Barbazuk W.B."/>
            <person name="Barker E."/>
            <person name="Bennetzen J."/>
            <person name="Bezanilla M."/>
            <person name="Blankenship R."/>
            <person name="Cho S.H."/>
            <person name="Dutcher S."/>
            <person name="Estelle M."/>
            <person name="Fawcett J.A."/>
            <person name="Gundlach H."/>
            <person name="Hanada K."/>
            <person name="Heyl A."/>
            <person name="Hicks K.A."/>
            <person name="Hugh J."/>
            <person name="Lohr M."/>
            <person name="Mayer K."/>
            <person name="Melkozernov A."/>
            <person name="Murata T."/>
            <person name="Nelson D."/>
            <person name="Pils B."/>
            <person name="Prigge M."/>
            <person name="Reiss B."/>
            <person name="Renner T."/>
            <person name="Rombauts S."/>
            <person name="Rushton P."/>
            <person name="Sanderfoot A."/>
            <person name="Schween G."/>
            <person name="Shiu S.-H."/>
            <person name="Stueber K."/>
            <person name="Theodoulou F.L."/>
            <person name="Tu H."/>
            <person name="Van de Peer Y."/>
            <person name="Verrier P.J."/>
            <person name="Waters E."/>
            <person name="Wood A."/>
            <person name="Yang L."/>
            <person name="Cove D."/>
            <person name="Cuming A."/>
            <person name="Hasebe M."/>
            <person name="Lucas S."/>
            <person name="Mishler D.B."/>
            <person name="Reski R."/>
            <person name="Grigoriev I."/>
            <person name="Quatrano R.S."/>
            <person name="Boore J.L."/>
        </authorList>
    </citation>
    <scope>NUCLEOTIDE SEQUENCE [LARGE SCALE GENOMIC DNA]</scope>
    <source>
        <strain evidence="2 3">cv. Gransden 2004</strain>
    </source>
</reference>
<evidence type="ECO:0000313" key="1">
    <source>
        <dbReference type="EMBL" id="PNR63229.1"/>
    </source>
</evidence>
<dbReference type="EnsemblPlants" id="Pp3c1_35736V3.1">
    <property type="protein sequence ID" value="Pp3c1_35736V3.1"/>
    <property type="gene ID" value="Pp3c1_35736"/>
</dbReference>
<proteinExistence type="predicted"/>
<sequence>MRKFTHAADVISYVMQNKRTAAIHCTVEIQPDLCRTPKFFEMVISSWIVWTHALTVKKLNLRAI</sequence>